<feature type="compositionally biased region" description="Basic and acidic residues" evidence="1">
    <location>
        <begin position="1"/>
        <end position="11"/>
    </location>
</feature>
<evidence type="ECO:0000256" key="1">
    <source>
        <dbReference type="SAM" id="MobiDB-lite"/>
    </source>
</evidence>
<protein>
    <submittedName>
        <fullName evidence="2">Uncharacterized protein</fullName>
    </submittedName>
</protein>
<dbReference type="EMBL" id="JACVVK020000150">
    <property type="protein sequence ID" value="KAK7488489.1"/>
    <property type="molecule type" value="Genomic_DNA"/>
</dbReference>
<dbReference type="AlphaFoldDB" id="A0ABD0KMP1"/>
<dbReference type="Proteomes" id="UP001519460">
    <property type="component" value="Unassembled WGS sequence"/>
</dbReference>
<reference evidence="2 3" key="1">
    <citation type="journal article" date="2023" name="Sci. Data">
        <title>Genome assembly of the Korean intertidal mud-creeper Batillaria attramentaria.</title>
        <authorList>
            <person name="Patra A.K."/>
            <person name="Ho P.T."/>
            <person name="Jun S."/>
            <person name="Lee S.J."/>
            <person name="Kim Y."/>
            <person name="Won Y.J."/>
        </authorList>
    </citation>
    <scope>NUCLEOTIDE SEQUENCE [LARGE SCALE GENOMIC DNA]</scope>
    <source>
        <strain evidence="2">Wonlab-2016</strain>
    </source>
</reference>
<gene>
    <name evidence="2" type="ORF">BaRGS_00020274</name>
</gene>
<accession>A0ABD0KMP1</accession>
<sequence length="58" mass="6674">TRDFAFDRRLGGEPNSGELHATARRSTFRRDRSNSSEPENLFGRQAAAKDVLDVYRYI</sequence>
<feature type="non-terminal residue" evidence="2">
    <location>
        <position position="1"/>
    </location>
</feature>
<organism evidence="2 3">
    <name type="scientific">Batillaria attramentaria</name>
    <dbReference type="NCBI Taxonomy" id="370345"/>
    <lineage>
        <taxon>Eukaryota</taxon>
        <taxon>Metazoa</taxon>
        <taxon>Spiralia</taxon>
        <taxon>Lophotrochozoa</taxon>
        <taxon>Mollusca</taxon>
        <taxon>Gastropoda</taxon>
        <taxon>Caenogastropoda</taxon>
        <taxon>Sorbeoconcha</taxon>
        <taxon>Cerithioidea</taxon>
        <taxon>Batillariidae</taxon>
        <taxon>Batillaria</taxon>
    </lineage>
</organism>
<evidence type="ECO:0000313" key="3">
    <source>
        <dbReference type="Proteomes" id="UP001519460"/>
    </source>
</evidence>
<proteinExistence type="predicted"/>
<evidence type="ECO:0000313" key="2">
    <source>
        <dbReference type="EMBL" id="KAK7488489.1"/>
    </source>
</evidence>
<feature type="region of interest" description="Disordered" evidence="1">
    <location>
        <begin position="1"/>
        <end position="42"/>
    </location>
</feature>
<name>A0ABD0KMP1_9CAEN</name>
<comment type="caution">
    <text evidence="2">The sequence shown here is derived from an EMBL/GenBank/DDBJ whole genome shotgun (WGS) entry which is preliminary data.</text>
</comment>
<keyword evidence="3" id="KW-1185">Reference proteome</keyword>